<evidence type="ECO:0000256" key="1">
    <source>
        <dbReference type="ARBA" id="ARBA00004123"/>
    </source>
</evidence>
<evidence type="ECO:0000313" key="13">
    <source>
        <dbReference type="Proteomes" id="UP000594454"/>
    </source>
</evidence>
<keyword evidence="4 8" id="KW-0949">S-adenosyl-L-methionine</keyword>
<dbReference type="OrthoDB" id="1925287at2759"/>
<dbReference type="GO" id="GO:0030488">
    <property type="term" value="P:tRNA methylation"/>
    <property type="evidence" value="ECO:0007669"/>
    <property type="project" value="InterPro"/>
</dbReference>
<dbReference type="FunCoup" id="A0A7R8V589">
    <property type="interactions" value="896"/>
</dbReference>
<evidence type="ECO:0000256" key="5">
    <source>
        <dbReference type="ARBA" id="ARBA00022694"/>
    </source>
</evidence>
<comment type="subcellular location">
    <subcellularLocation>
        <location evidence="1 8">Nucleus</location>
    </subcellularLocation>
</comment>
<reference evidence="12 13" key="1">
    <citation type="submission" date="2020-11" db="EMBL/GenBank/DDBJ databases">
        <authorList>
            <person name="Wallbank WR R."/>
            <person name="Pardo Diaz C."/>
            <person name="Kozak K."/>
            <person name="Martin S."/>
            <person name="Jiggins C."/>
            <person name="Moest M."/>
            <person name="Warren A I."/>
            <person name="Generalovic N T."/>
            <person name="Byers J.R.P. K."/>
            <person name="Montejo-Kovacevich G."/>
            <person name="Yen C E."/>
        </authorList>
    </citation>
    <scope>NUCLEOTIDE SEQUENCE [LARGE SCALE GENOMIC DNA]</scope>
</reference>
<keyword evidence="2 8" id="KW-0489">Methyltransferase</keyword>
<keyword evidence="3 8" id="KW-0808">Transferase</keyword>
<dbReference type="EC" id="2.1.1.220" evidence="8"/>
<dbReference type="OMA" id="RPDHRMI"/>
<comment type="similarity">
    <text evidence="8">Belongs to the class I-like SAM-binding methyltransferase superfamily. TRM61 family.</text>
</comment>
<keyword evidence="6 8" id="KW-0539">Nucleus</keyword>
<feature type="compositionally biased region" description="Basic and acidic residues" evidence="10">
    <location>
        <begin position="275"/>
        <end position="297"/>
    </location>
</feature>
<dbReference type="InterPro" id="IPR049470">
    <property type="entry name" value="TRM61_C"/>
</dbReference>
<organism evidence="12 13">
    <name type="scientific">Hermetia illucens</name>
    <name type="common">Black soldier fly</name>
    <dbReference type="NCBI Taxonomy" id="343691"/>
    <lineage>
        <taxon>Eukaryota</taxon>
        <taxon>Metazoa</taxon>
        <taxon>Ecdysozoa</taxon>
        <taxon>Arthropoda</taxon>
        <taxon>Hexapoda</taxon>
        <taxon>Insecta</taxon>
        <taxon>Pterygota</taxon>
        <taxon>Neoptera</taxon>
        <taxon>Endopterygota</taxon>
        <taxon>Diptera</taxon>
        <taxon>Brachycera</taxon>
        <taxon>Stratiomyomorpha</taxon>
        <taxon>Stratiomyidae</taxon>
        <taxon>Hermetiinae</taxon>
        <taxon>Hermetia</taxon>
    </lineage>
</organism>
<dbReference type="SUPFAM" id="SSF53335">
    <property type="entry name" value="S-adenosyl-L-methionine-dependent methyltransferases"/>
    <property type="match status" value="1"/>
</dbReference>
<feature type="binding site" evidence="9">
    <location>
        <position position="191"/>
    </location>
    <ligand>
        <name>S-adenosyl-L-methionine</name>
        <dbReference type="ChEBI" id="CHEBI:59789"/>
    </ligand>
</feature>
<feature type="binding site" evidence="9">
    <location>
        <position position="143"/>
    </location>
    <ligand>
        <name>S-adenosyl-L-methionine</name>
        <dbReference type="ChEBI" id="CHEBI:59789"/>
    </ligand>
</feature>
<feature type="domain" description="tRNA (adenine(58)-N(1))-methyltransferase catalytic subunit TRM61 C-terminal" evidence="11">
    <location>
        <begin position="72"/>
        <end position="318"/>
    </location>
</feature>
<evidence type="ECO:0000256" key="7">
    <source>
        <dbReference type="ARBA" id="ARBA00048481"/>
    </source>
</evidence>
<evidence type="ECO:0000256" key="10">
    <source>
        <dbReference type="SAM" id="MobiDB-lite"/>
    </source>
</evidence>
<evidence type="ECO:0000259" key="11">
    <source>
        <dbReference type="Pfam" id="PF08704"/>
    </source>
</evidence>
<keyword evidence="5 8" id="KW-0819">tRNA processing</keyword>
<proteinExistence type="inferred from homology"/>
<evidence type="ECO:0000256" key="6">
    <source>
        <dbReference type="ARBA" id="ARBA00023242"/>
    </source>
</evidence>
<dbReference type="Proteomes" id="UP000594454">
    <property type="component" value="Chromosome 6"/>
</dbReference>
<comment type="catalytic activity">
    <reaction evidence="8">
        <text>adenosine(58) in tRNA + S-adenosyl-L-methionine = N(1)-methyladenosine(58) in tRNA + S-adenosyl-L-homocysteine + H(+)</text>
        <dbReference type="Rhea" id="RHEA:43152"/>
        <dbReference type="Rhea" id="RHEA-COMP:10365"/>
        <dbReference type="Rhea" id="RHEA-COMP:10366"/>
        <dbReference type="ChEBI" id="CHEBI:15378"/>
        <dbReference type="ChEBI" id="CHEBI:57856"/>
        <dbReference type="ChEBI" id="CHEBI:59789"/>
        <dbReference type="ChEBI" id="CHEBI:74411"/>
        <dbReference type="ChEBI" id="CHEBI:74491"/>
        <dbReference type="EC" id="2.1.1.220"/>
    </reaction>
</comment>
<gene>
    <name evidence="12" type="ORF">HERILL_LOCUS15402</name>
</gene>
<dbReference type="InterPro" id="IPR014816">
    <property type="entry name" value="tRNA_MeTrfase_Gcd14"/>
</dbReference>
<dbReference type="GO" id="GO:0031515">
    <property type="term" value="C:tRNA (m1A) methyltransferase complex"/>
    <property type="evidence" value="ECO:0007669"/>
    <property type="project" value="UniProtKB-UniRule"/>
</dbReference>
<dbReference type="Pfam" id="PF08704">
    <property type="entry name" value="GCD14"/>
    <property type="match status" value="1"/>
</dbReference>
<dbReference type="EMBL" id="LR899014">
    <property type="protein sequence ID" value="CAD7093095.1"/>
    <property type="molecule type" value="Genomic_DNA"/>
</dbReference>
<dbReference type="PANTHER" id="PTHR12133">
    <property type="entry name" value="TRNA (ADENINE(58)-N(1))-METHYLTRANSFERASE"/>
    <property type="match status" value="1"/>
</dbReference>
<dbReference type="GO" id="GO:0005634">
    <property type="term" value="C:nucleus"/>
    <property type="evidence" value="ECO:0007669"/>
    <property type="project" value="UniProtKB-SubCell"/>
</dbReference>
<dbReference type="Gene3D" id="3.10.330.20">
    <property type="match status" value="1"/>
</dbReference>
<feature type="region of interest" description="Disordered" evidence="10">
    <location>
        <begin position="266"/>
        <end position="304"/>
    </location>
</feature>
<evidence type="ECO:0000256" key="2">
    <source>
        <dbReference type="ARBA" id="ARBA00022603"/>
    </source>
</evidence>
<sequence>MSFLKPKDIIDQGDTVILYISINNMHAIDVNPTILNKKGETIENVFQTTYGALKVKELIGVKYGSKIKLSRGWAYVLQANPELWTQTLPHRTQIIYTPDISMILFQLEIKPGSIVIESGTGSGSLSHYFIRAVKPSGQLHTFDFHEARAEQAREEFTKHGINEFVTVYHRDVCQHGFSEELNGKADAVFLDLPAPHLAVPHALKALKDEGGRFCSFSPCIEQSQRCCEELQANGFIEIQSMEILQVEDIVKTKNIPVMDLEYLKHKKPTQPAENNEVKDNSDSKKETNAKQEREIKKYLTSSAPPTMPGHTGYLTFATLPPIYAR</sequence>
<evidence type="ECO:0000256" key="9">
    <source>
        <dbReference type="PIRSR" id="PIRSR017269-1"/>
    </source>
</evidence>
<dbReference type="AlphaFoldDB" id="A0A7R8V589"/>
<feature type="binding site" evidence="9">
    <location>
        <begin position="122"/>
        <end position="125"/>
    </location>
    <ligand>
        <name>S-adenosyl-L-methionine</name>
        <dbReference type="ChEBI" id="CHEBI:59789"/>
    </ligand>
</feature>
<dbReference type="PANTHER" id="PTHR12133:SF2">
    <property type="entry name" value="TRNA (ADENINE(58)-N(1))-METHYLTRANSFERASE CATALYTIC SUBUNIT TRMT61A"/>
    <property type="match status" value="1"/>
</dbReference>
<dbReference type="InParanoid" id="A0A7R8V589"/>
<dbReference type="InterPro" id="IPR029063">
    <property type="entry name" value="SAM-dependent_MTases_sf"/>
</dbReference>
<keyword evidence="13" id="KW-1185">Reference proteome</keyword>
<name>A0A7R8V589_HERIL</name>
<comment type="catalytic activity">
    <reaction evidence="7">
        <text>an adenosine in mRNA + S-adenosyl-L-methionine = an N(1)-methyladenosine in mRNA + S-adenosyl-L-homocysteine + H(+)</text>
        <dbReference type="Rhea" id="RHEA:55392"/>
        <dbReference type="Rhea" id="RHEA-COMP:12414"/>
        <dbReference type="Rhea" id="RHEA-COMP:12415"/>
        <dbReference type="ChEBI" id="CHEBI:15378"/>
        <dbReference type="ChEBI" id="CHEBI:57856"/>
        <dbReference type="ChEBI" id="CHEBI:59789"/>
        <dbReference type="ChEBI" id="CHEBI:74411"/>
        <dbReference type="ChEBI" id="CHEBI:74491"/>
    </reaction>
</comment>
<dbReference type="PIRSF" id="PIRSF017269">
    <property type="entry name" value="GCD14"/>
    <property type="match status" value="1"/>
</dbReference>
<dbReference type="GO" id="GO:0160107">
    <property type="term" value="F:tRNA (adenine(58)-N1)-methyltransferase activity"/>
    <property type="evidence" value="ECO:0007669"/>
    <property type="project" value="UniProtKB-EC"/>
</dbReference>
<comment type="function">
    <text evidence="8">Catalytic subunit of tRNA (adenine-N(1)-)-methyltransferase, which catalyzes the formation of N(1)-methyladenine at position 58 (m1A58) in initiator methionyl-tRNA.</text>
</comment>
<evidence type="ECO:0000256" key="4">
    <source>
        <dbReference type="ARBA" id="ARBA00022691"/>
    </source>
</evidence>
<evidence type="ECO:0000313" key="12">
    <source>
        <dbReference type="EMBL" id="CAD7093095.1"/>
    </source>
</evidence>
<protein>
    <recommendedName>
        <fullName evidence="8">tRNA (adenine(58)-N(1))-methyltransferase catalytic subunit TRMT61A</fullName>
        <ecNumber evidence="8">2.1.1.220</ecNumber>
    </recommendedName>
</protein>
<dbReference type="FunFam" id="3.10.330.20:FF:000002">
    <property type="entry name" value="tRNA (adenine(58)-N(1))-methyltransferase catalytic subunit TRMT61A"/>
    <property type="match status" value="1"/>
</dbReference>
<accession>A0A7R8V589</accession>
<dbReference type="PROSITE" id="PS51620">
    <property type="entry name" value="SAM_TRM61"/>
    <property type="match status" value="1"/>
</dbReference>
<evidence type="ECO:0000256" key="8">
    <source>
        <dbReference type="PIRNR" id="PIRNR017269"/>
    </source>
</evidence>
<evidence type="ECO:0000256" key="3">
    <source>
        <dbReference type="ARBA" id="ARBA00022679"/>
    </source>
</evidence>
<dbReference type="Gene3D" id="3.40.50.150">
    <property type="entry name" value="Vaccinia Virus protein VP39"/>
    <property type="match status" value="1"/>
</dbReference>